<dbReference type="KEGG" id="sgi:SGRAN_1276"/>
<feature type="domain" description="N-acetyltransferase" evidence="3">
    <location>
        <begin position="3"/>
        <end position="173"/>
    </location>
</feature>
<dbReference type="InterPro" id="IPR050832">
    <property type="entry name" value="Bact_Acetyltransf"/>
</dbReference>
<dbReference type="Gene3D" id="3.40.630.30">
    <property type="match status" value="1"/>
</dbReference>
<dbReference type="PROSITE" id="PS51186">
    <property type="entry name" value="GNAT"/>
    <property type="match status" value="1"/>
</dbReference>
<proteinExistence type="predicted"/>
<organism evidence="4 5">
    <name type="scientific">Sphingopyxis granuli</name>
    <dbReference type="NCBI Taxonomy" id="267128"/>
    <lineage>
        <taxon>Bacteria</taxon>
        <taxon>Pseudomonadati</taxon>
        <taxon>Pseudomonadota</taxon>
        <taxon>Alphaproteobacteria</taxon>
        <taxon>Sphingomonadales</taxon>
        <taxon>Sphingomonadaceae</taxon>
        <taxon>Sphingopyxis</taxon>
    </lineage>
</organism>
<keyword evidence="5" id="KW-1185">Reference proteome</keyword>
<dbReference type="EMBL" id="CP012199">
    <property type="protein sequence ID" value="AMG73668.1"/>
    <property type="molecule type" value="Genomic_DNA"/>
</dbReference>
<keyword evidence="2" id="KW-0012">Acyltransferase</keyword>
<evidence type="ECO:0000313" key="5">
    <source>
        <dbReference type="Proteomes" id="UP000058599"/>
    </source>
</evidence>
<accession>A0AA86GLS8</accession>
<evidence type="ECO:0000256" key="2">
    <source>
        <dbReference type="ARBA" id="ARBA00023315"/>
    </source>
</evidence>
<dbReference type="GO" id="GO:0016747">
    <property type="term" value="F:acyltransferase activity, transferring groups other than amino-acyl groups"/>
    <property type="evidence" value="ECO:0007669"/>
    <property type="project" value="InterPro"/>
</dbReference>
<dbReference type="SUPFAM" id="SSF55729">
    <property type="entry name" value="Acyl-CoA N-acyltransferases (Nat)"/>
    <property type="match status" value="1"/>
</dbReference>
<dbReference type="InterPro" id="IPR016181">
    <property type="entry name" value="Acyl_CoA_acyltransferase"/>
</dbReference>
<name>A0AA86GLS8_9SPHN</name>
<dbReference type="PANTHER" id="PTHR43877">
    <property type="entry name" value="AMINOALKYLPHOSPHONATE N-ACETYLTRANSFERASE-RELATED-RELATED"/>
    <property type="match status" value="1"/>
</dbReference>
<dbReference type="CDD" id="cd04301">
    <property type="entry name" value="NAT_SF"/>
    <property type="match status" value="1"/>
</dbReference>
<evidence type="ECO:0000313" key="4">
    <source>
        <dbReference type="EMBL" id="AMG73668.1"/>
    </source>
</evidence>
<dbReference type="PANTHER" id="PTHR43877:SF2">
    <property type="entry name" value="AMINOALKYLPHOSPHONATE N-ACETYLTRANSFERASE-RELATED"/>
    <property type="match status" value="1"/>
</dbReference>
<dbReference type="InterPro" id="IPR000182">
    <property type="entry name" value="GNAT_dom"/>
</dbReference>
<evidence type="ECO:0000259" key="3">
    <source>
        <dbReference type="PROSITE" id="PS51186"/>
    </source>
</evidence>
<keyword evidence="1" id="KW-0808">Transferase</keyword>
<dbReference type="RefSeq" id="WP_067110241.1">
    <property type="nucleotide sequence ID" value="NZ_CP012199.1"/>
</dbReference>
<dbReference type="AlphaFoldDB" id="A0AA86GLS8"/>
<dbReference type="Pfam" id="PF00583">
    <property type="entry name" value="Acetyltransf_1"/>
    <property type="match status" value="1"/>
</dbReference>
<gene>
    <name evidence="4" type="ORF">SGRAN_1276</name>
</gene>
<evidence type="ECO:0000256" key="1">
    <source>
        <dbReference type="ARBA" id="ARBA00022679"/>
    </source>
</evidence>
<reference evidence="4 5" key="1">
    <citation type="journal article" date="2016" name="BMC Genomics">
        <title>Genomic analysis of the nitrate-respiring Sphingopyxis granuli (formerly Sphingomonas macrogoltabida) strain TFA.</title>
        <authorList>
            <person name="Garcia-Romero I."/>
            <person name="Perez-Pulido A.J."/>
            <person name="Gonzalez-Flores Y.E."/>
            <person name="Reyes-Ramirez F."/>
            <person name="Santero E."/>
            <person name="Floriano B."/>
        </authorList>
    </citation>
    <scope>NUCLEOTIDE SEQUENCE [LARGE SCALE GENOMIC DNA]</scope>
    <source>
        <strain evidence="4 5">TFA</strain>
    </source>
</reference>
<protein>
    <submittedName>
        <fullName evidence="4">N-acetyltransferase GCN5</fullName>
    </submittedName>
</protein>
<dbReference type="Proteomes" id="UP000058599">
    <property type="component" value="Chromosome"/>
</dbReference>
<sequence length="173" mass="18832">MTAAVVPARADDAEALSRFAETAFVDTFGHLYDPADLAAFLADWNPPARIRAQIADPAWTIGLVRDAGGAVAGFAKLGPIDFALPEGQPADDATELHQLYVGEAAKGTGVAAALMQWGIAWARERAAILYLSVFTENPRAQAFYRRYGFVDVGRNAFRVGNHIDEDRIWRLDL</sequence>